<evidence type="ECO:0000256" key="6">
    <source>
        <dbReference type="SAM" id="SignalP"/>
    </source>
</evidence>
<name>A0A4Y9SNE8_9BURK</name>
<proteinExistence type="predicted"/>
<sequence length="359" mass="36760">MKRGMHLTAALLLLALAVPAFAAGPEYDLGAIMGQYQTAAQDFGTVIKTAAVRLAGLLFLIDLVWMVLPRLLKGPDAQELLTAVIMRLMWYCLVLWIINTPSVPLAFVNGFIQLGKDGSHLTAISPSDVFWQGIDLVNNMSSAFEKTSSALDIYPSMLLLGVEFIVVIVFAFMAGQYAVTWIQFWFFMAMYPIVMAFGVTKFTKDMAMKIITTPIVYGVRFLALYFVLSVAVKVAGFIGNDLSTMTMTNLAPLWSVAGGSIVLLLAAIKAPQMATDLLNGTSSLSAADGLGAGLAAGGAIGMVAGGAVSAATSMAGGVQSAVGKAAGAFGAAAGGAAGGGAPGAGAGLGVPGLSGAGAS</sequence>
<dbReference type="Pfam" id="PF04610">
    <property type="entry name" value="TrbL"/>
    <property type="match status" value="1"/>
</dbReference>
<dbReference type="InterPro" id="IPR007688">
    <property type="entry name" value="Conjugal_tfr_TrbL/VirB6"/>
</dbReference>
<feature type="non-terminal residue" evidence="7">
    <location>
        <position position="359"/>
    </location>
</feature>
<dbReference type="GO" id="GO:0030255">
    <property type="term" value="P:protein secretion by the type IV secretion system"/>
    <property type="evidence" value="ECO:0007669"/>
    <property type="project" value="InterPro"/>
</dbReference>
<evidence type="ECO:0000256" key="1">
    <source>
        <dbReference type="ARBA" id="ARBA00004141"/>
    </source>
</evidence>
<accession>A0A4Y9SNE8</accession>
<feature type="transmembrane region" description="Helical" evidence="5">
    <location>
        <begin position="46"/>
        <end position="68"/>
    </location>
</feature>
<evidence type="ECO:0000313" key="8">
    <source>
        <dbReference type="Proteomes" id="UP000297729"/>
    </source>
</evidence>
<keyword evidence="2 5" id="KW-0812">Transmembrane</keyword>
<dbReference type="GO" id="GO:0016020">
    <property type="term" value="C:membrane"/>
    <property type="evidence" value="ECO:0007669"/>
    <property type="project" value="UniProtKB-SubCell"/>
</dbReference>
<feature type="transmembrane region" description="Helical" evidence="5">
    <location>
        <begin position="184"/>
        <end position="203"/>
    </location>
</feature>
<keyword evidence="8" id="KW-1185">Reference proteome</keyword>
<feature type="transmembrane region" description="Helical" evidence="5">
    <location>
        <begin position="250"/>
        <end position="270"/>
    </location>
</feature>
<gene>
    <name evidence="7" type="ORF">E4L98_05875</name>
</gene>
<feature type="transmembrane region" description="Helical" evidence="5">
    <location>
        <begin position="215"/>
        <end position="238"/>
    </location>
</feature>
<dbReference type="EMBL" id="SPVG01000057">
    <property type="protein sequence ID" value="TFW28145.1"/>
    <property type="molecule type" value="Genomic_DNA"/>
</dbReference>
<dbReference type="Proteomes" id="UP000297729">
    <property type="component" value="Unassembled WGS sequence"/>
</dbReference>
<feature type="signal peptide" evidence="6">
    <location>
        <begin position="1"/>
        <end position="22"/>
    </location>
</feature>
<reference evidence="7 8" key="1">
    <citation type="submission" date="2019-03" db="EMBL/GenBank/DDBJ databases">
        <title>Draft Genome Sequence of Duganella callidus sp. nov., a Novel Duganella Species Isolated from Cultivated Soil.</title>
        <authorList>
            <person name="Raths R."/>
            <person name="Peta V."/>
            <person name="Bucking H."/>
        </authorList>
    </citation>
    <scope>NUCLEOTIDE SEQUENCE [LARGE SCALE GENOMIC DNA]</scope>
    <source>
        <strain evidence="7 8">DN04</strain>
    </source>
</reference>
<feature type="transmembrane region" description="Helical" evidence="5">
    <location>
        <begin position="153"/>
        <end position="172"/>
    </location>
</feature>
<organism evidence="7 8">
    <name type="scientific">Duganella callida</name>
    <dbReference type="NCBI Taxonomy" id="2561932"/>
    <lineage>
        <taxon>Bacteria</taxon>
        <taxon>Pseudomonadati</taxon>
        <taxon>Pseudomonadota</taxon>
        <taxon>Betaproteobacteria</taxon>
        <taxon>Burkholderiales</taxon>
        <taxon>Oxalobacteraceae</taxon>
        <taxon>Telluria group</taxon>
        <taxon>Duganella</taxon>
    </lineage>
</organism>
<protein>
    <recommendedName>
        <fullName evidence="9">P-type conjugative transfer protein TrbL</fullName>
    </recommendedName>
</protein>
<evidence type="ECO:0000256" key="3">
    <source>
        <dbReference type="ARBA" id="ARBA00022989"/>
    </source>
</evidence>
<evidence type="ECO:0000313" key="7">
    <source>
        <dbReference type="EMBL" id="TFW28145.1"/>
    </source>
</evidence>
<evidence type="ECO:0000256" key="4">
    <source>
        <dbReference type="ARBA" id="ARBA00023136"/>
    </source>
</evidence>
<dbReference type="AlphaFoldDB" id="A0A4Y9SNE8"/>
<evidence type="ECO:0000256" key="2">
    <source>
        <dbReference type="ARBA" id="ARBA00022692"/>
    </source>
</evidence>
<dbReference type="RefSeq" id="WP_135200635.1">
    <property type="nucleotide sequence ID" value="NZ_SPVG01000057.1"/>
</dbReference>
<keyword evidence="4 5" id="KW-0472">Membrane</keyword>
<evidence type="ECO:0008006" key="9">
    <source>
        <dbReference type="Google" id="ProtNLM"/>
    </source>
</evidence>
<evidence type="ECO:0000256" key="5">
    <source>
        <dbReference type="SAM" id="Phobius"/>
    </source>
</evidence>
<comment type="caution">
    <text evidence="7">The sequence shown here is derived from an EMBL/GenBank/DDBJ whole genome shotgun (WGS) entry which is preliminary data.</text>
</comment>
<keyword evidence="3 5" id="KW-1133">Transmembrane helix</keyword>
<feature type="transmembrane region" description="Helical" evidence="5">
    <location>
        <begin position="290"/>
        <end position="311"/>
    </location>
</feature>
<comment type="subcellular location">
    <subcellularLocation>
        <location evidence="1">Membrane</location>
        <topology evidence="1">Multi-pass membrane protein</topology>
    </subcellularLocation>
</comment>
<keyword evidence="6" id="KW-0732">Signal</keyword>
<feature type="chain" id="PRO_5021370354" description="P-type conjugative transfer protein TrbL" evidence="6">
    <location>
        <begin position="23"/>
        <end position="359"/>
    </location>
</feature>
<dbReference type="OrthoDB" id="9157566at2"/>